<gene>
    <name evidence="1" type="ORF">DFP82_10691</name>
</gene>
<evidence type="ECO:0000313" key="2">
    <source>
        <dbReference type="Proteomes" id="UP000247746"/>
    </source>
</evidence>
<dbReference type="InterPro" id="IPR004027">
    <property type="entry name" value="SEC_C_motif"/>
</dbReference>
<comment type="caution">
    <text evidence="1">The sequence shown here is derived from an EMBL/GenBank/DDBJ whole genome shotgun (WGS) entry which is preliminary data.</text>
</comment>
<dbReference type="PANTHER" id="PTHR33747">
    <property type="entry name" value="UPF0225 PROTEIN SCO1677"/>
    <property type="match status" value="1"/>
</dbReference>
<name>A0A2V4UQ65_9GAMM</name>
<dbReference type="Gene3D" id="3.10.450.50">
    <property type="match status" value="1"/>
</dbReference>
<dbReference type="Proteomes" id="UP000247746">
    <property type="component" value="Unassembled WGS sequence"/>
</dbReference>
<dbReference type="SUPFAM" id="SSF103642">
    <property type="entry name" value="Sec-C motif"/>
    <property type="match status" value="1"/>
</dbReference>
<sequence length="773" mass="87520">MNIEQEKVIANLLKEMEQVATKIRILINGIPPEELLGYIYGQLMMMSSNTTSPELSSNTQNKEKNEIQFLLEYVHAVLASDVAQEDVVFDERKCGELFALSRNLREKSMCFAMVSSINTQNKDFGSNTADIEFHAKSSWLMLRGNRYQVLEGEFYQYVLVPHDDVLKDVYGVGAIEIAEGFQQLANATRVGQANAIEEMMKQFQAAQDFAEKQNKPLEDAMEEWVEANAQQTKSAGLAVDDMLRGGISNVSRHTKLPSELLADLAYSRGEELDFFSEGDFSGTPYRTLPARKKPLIKLGEDYYAVDPCFIRDAGYRSLLFNLLQKKPDYKEAFKERQKVMSEAAFPEILAEQLSGAVIYQEVYYKDPKTKQWAENDTLVLIDDVLYLVEAKAGAAASIASPELDFKRHSQSIKDLIIKAYKQCARFFEYLKSADEVPLFNLINGKYEEVGKLRHSDYRVMIPIGLTVESFSPFSSFSKNLPQVKPLLGQYNFISISIDDLFVLRRMLPTPGVFAHYMEVRQAIAGIKQGLLFDEFDHLGAYLTKNRFDQDIIDQSKDENASLVIYNGMSDVVDSAFASEQWETSSKPTQEFPEVVLKVLSALDISREPGWLSVDSLIRDFGEEARNNFAKYLTDLDKTIDQHPARYFAFGGEANPIFVWMQNSKYEVEWEKVNHKASAVAISIKAENLIGVLLKVGKRGVYEAAQPLKINVPVEQTKENMLIFEDAKRMNQQIKSRADRAVEGKLEPKQKRKVGRNASCPCGSGKKYKRCHGL</sequence>
<dbReference type="PANTHER" id="PTHR33747:SF1">
    <property type="entry name" value="ADENYLATE CYCLASE-ASSOCIATED CAP C-TERMINAL DOMAIN-CONTAINING PROTEIN"/>
    <property type="match status" value="1"/>
</dbReference>
<evidence type="ECO:0000313" key="1">
    <source>
        <dbReference type="EMBL" id="PYE38686.1"/>
    </source>
</evidence>
<proteinExistence type="predicted"/>
<dbReference type="Pfam" id="PF02810">
    <property type="entry name" value="SEC-C"/>
    <property type="match status" value="1"/>
</dbReference>
<dbReference type="OrthoDB" id="570299at2"/>
<organism evidence="1 2">
    <name type="scientific">Psychrobacter fozii</name>
    <dbReference type="NCBI Taxonomy" id="198480"/>
    <lineage>
        <taxon>Bacteria</taxon>
        <taxon>Pseudomonadati</taxon>
        <taxon>Pseudomonadota</taxon>
        <taxon>Gammaproteobacteria</taxon>
        <taxon>Moraxellales</taxon>
        <taxon>Moraxellaceae</taxon>
        <taxon>Psychrobacter</taxon>
    </lineage>
</organism>
<dbReference type="AlphaFoldDB" id="A0A2V4UQ65"/>
<protein>
    <submittedName>
        <fullName evidence="1">SEC-C motif-containing protein</fullName>
    </submittedName>
</protein>
<reference evidence="1 2" key="1">
    <citation type="submission" date="2018-06" db="EMBL/GenBank/DDBJ databases">
        <title>Genomic Encyclopedia of Type Strains, Phase III (KMG-III): the genomes of soil and plant-associated and newly described type strains.</title>
        <authorList>
            <person name="Whitman W."/>
        </authorList>
    </citation>
    <scope>NUCLEOTIDE SEQUENCE [LARGE SCALE GENOMIC DNA]</scope>
    <source>
        <strain evidence="1 2">CECT 5889</strain>
    </source>
</reference>
<keyword evidence="2" id="KW-1185">Reference proteome</keyword>
<dbReference type="RefSeq" id="WP_110923430.1">
    <property type="nucleotide sequence ID" value="NZ_QJSU01000006.1"/>
</dbReference>
<dbReference type="EMBL" id="QJSU01000006">
    <property type="protein sequence ID" value="PYE38686.1"/>
    <property type="molecule type" value="Genomic_DNA"/>
</dbReference>
<accession>A0A2V4UQ65</accession>